<feature type="compositionally biased region" description="Low complexity" evidence="1">
    <location>
        <begin position="10"/>
        <end position="24"/>
    </location>
</feature>
<feature type="region of interest" description="Disordered" evidence="1">
    <location>
        <begin position="780"/>
        <end position="877"/>
    </location>
</feature>
<evidence type="ECO:0000313" key="3">
    <source>
        <dbReference type="Proteomes" id="UP001233271"/>
    </source>
</evidence>
<feature type="region of interest" description="Disordered" evidence="1">
    <location>
        <begin position="62"/>
        <end position="123"/>
    </location>
</feature>
<evidence type="ECO:0000313" key="2">
    <source>
        <dbReference type="EMBL" id="BEI89430.1"/>
    </source>
</evidence>
<proteinExistence type="predicted"/>
<feature type="compositionally biased region" description="Acidic residues" evidence="1">
    <location>
        <begin position="73"/>
        <end position="86"/>
    </location>
</feature>
<feature type="region of interest" description="Disordered" evidence="1">
    <location>
        <begin position="889"/>
        <end position="1002"/>
    </location>
</feature>
<dbReference type="AlphaFoldDB" id="A0AA48I991"/>
<protein>
    <submittedName>
        <fullName evidence="2">Uncharacterized protein</fullName>
    </submittedName>
</protein>
<feature type="compositionally biased region" description="Basic residues" evidence="1">
    <location>
        <begin position="412"/>
        <end position="424"/>
    </location>
</feature>
<feature type="compositionally biased region" description="Low complexity" evidence="1">
    <location>
        <begin position="809"/>
        <end position="820"/>
    </location>
</feature>
<feature type="region of interest" description="Disordered" evidence="1">
    <location>
        <begin position="297"/>
        <end position="480"/>
    </location>
</feature>
<accession>A0AA48I991</accession>
<feature type="compositionally biased region" description="Basic and acidic residues" evidence="1">
    <location>
        <begin position="440"/>
        <end position="451"/>
    </location>
</feature>
<feature type="compositionally biased region" description="Polar residues" evidence="1">
    <location>
        <begin position="786"/>
        <end position="795"/>
    </location>
</feature>
<dbReference type="KEGG" id="ccac:CcaHIS019_0207920"/>
<sequence>MPAFKRRHSPSSSPSRRVSGVTDEAPASSYALSALYPPDKLGFPSSSPALLPSVMSLSSPQRFAYRDPTASDTESDSGASDDEIEESLASFPPEEAAPFKGKGKAVDRGRTSGIHSGRAHRYQTATKLQAALGLGHRPRSRMLSARGRIVSPTESIYIMTQGMSTLKTSPVQPDEEHVVSSALNSDRRDSSPSPVPSSPEPSDIDTPVPRTRKLAMSRLALAKSKKRRADAVRSAMDSASRRASNDAWDAHEGNTIDRATLEKLAAQQGLKIVPMSPTPREKALGASGASTSVYANASVAGHGNKRVRSPSPPPSTPAAIENLLTPARKLVRAMSSPTSPTPGPSKARALGGPQTLKASKSLRTLDRGASTPMPANVPSTSPRAIDLVEDVVLATASEDDDSEHEEEPTPTKPKRNKLPVKRPIKLATKLVSRSKARKRYEREHPKADHLPVRRRPKVHHVGANASESEPERAPTRQRRRRLHLARRPVALRCPRRTVFFFLSDADPEDGLLKEPKPLIKCRKITERVRRGLLQRHNQRTKVTLTTPAPVIAMTTTHKRQASESPDQDDLAVDELLSDAEMLDSEAVETVVSLASPSQLAGRKRRNLPVDDSTGRNSQRTILRAIELSWYEPEYRKHEAWRRERRDPARAGERAKARYMSHIAAKEAEQQAAEAARREEEAEGWIDDVLVADAEMHVAEPVVALGPTAPSHAAVSGPTADPTLAAHVSPVTEGTLAADSSRVAPACPAEHVEQNETNLQTSSEVVEGLLTFEHPGPVQVIEEESQPPMSRDSQTLGPRPRRRRVHEYVGPSAGARAAAGPARRDRILSRERRRATTAPPEEPMTEAVAGPSTRTRPAASAGPSNPTAVEGLRSPPPRYEFPFYDIVRTPVRTVRPPPPRPTGRQRERAVSNPPDYTGPYEARSPAPPPPYNSVTDRDTIIAPVFDEPAPRPAAPSHGPSLNVRRQRDSDSARRAPGTWPAGSTSPTPEDVDMDAPQPQHQQGVIASVFSRVFGFWRS</sequence>
<reference evidence="2" key="1">
    <citation type="journal article" date="2023" name="BMC Genomics">
        <title>Chromosome-level genome assemblies of Cutaneotrichosporon spp. (Trichosporonales, Basidiomycota) reveal imbalanced evolution between nucleotide sequences and chromosome synteny.</title>
        <authorList>
            <person name="Kobayashi Y."/>
            <person name="Kayamori A."/>
            <person name="Aoki K."/>
            <person name="Shiwa Y."/>
            <person name="Matsutani M."/>
            <person name="Fujita N."/>
            <person name="Sugita T."/>
            <person name="Iwasaki W."/>
            <person name="Tanaka N."/>
            <person name="Takashima M."/>
        </authorList>
    </citation>
    <scope>NUCLEOTIDE SEQUENCE</scope>
    <source>
        <strain evidence="2">HIS019</strain>
    </source>
</reference>
<gene>
    <name evidence="2" type="ORF">CcaverHIS019_0207920</name>
</gene>
<evidence type="ECO:0000256" key="1">
    <source>
        <dbReference type="SAM" id="MobiDB-lite"/>
    </source>
</evidence>
<dbReference type="Proteomes" id="UP001233271">
    <property type="component" value="Chromosome 2"/>
</dbReference>
<dbReference type="RefSeq" id="XP_060454696.1">
    <property type="nucleotide sequence ID" value="XM_060597843.1"/>
</dbReference>
<dbReference type="GeneID" id="85493301"/>
<dbReference type="EMBL" id="AP028213">
    <property type="protein sequence ID" value="BEI89430.1"/>
    <property type="molecule type" value="Genomic_DNA"/>
</dbReference>
<feature type="region of interest" description="Disordered" evidence="1">
    <location>
        <begin position="165"/>
        <end position="254"/>
    </location>
</feature>
<feature type="region of interest" description="Disordered" evidence="1">
    <location>
        <begin position="1"/>
        <end position="24"/>
    </location>
</feature>
<name>A0AA48I991_9TREE</name>
<feature type="compositionally biased region" description="Acidic residues" evidence="1">
    <location>
        <begin position="397"/>
        <end position="408"/>
    </location>
</feature>
<organism evidence="2 3">
    <name type="scientific">Cutaneotrichosporon cavernicola</name>
    <dbReference type="NCBI Taxonomy" id="279322"/>
    <lineage>
        <taxon>Eukaryota</taxon>
        <taxon>Fungi</taxon>
        <taxon>Dikarya</taxon>
        <taxon>Basidiomycota</taxon>
        <taxon>Agaricomycotina</taxon>
        <taxon>Tremellomycetes</taxon>
        <taxon>Trichosporonales</taxon>
        <taxon>Trichosporonaceae</taxon>
        <taxon>Cutaneotrichosporon</taxon>
    </lineage>
</organism>
<feature type="compositionally biased region" description="Basic and acidic residues" evidence="1">
    <location>
        <begin position="239"/>
        <end position="254"/>
    </location>
</feature>
<keyword evidence="3" id="KW-1185">Reference proteome</keyword>